<keyword evidence="10" id="KW-1185">Reference proteome</keyword>
<evidence type="ECO:0000313" key="9">
    <source>
        <dbReference type="EMBL" id="RKT62407.1"/>
    </source>
</evidence>
<evidence type="ECO:0000256" key="5">
    <source>
        <dbReference type="ARBA" id="ARBA00022833"/>
    </source>
</evidence>
<dbReference type="CDD" id="cd12797">
    <property type="entry name" value="M23_peptidase"/>
    <property type="match status" value="1"/>
</dbReference>
<protein>
    <submittedName>
        <fullName evidence="9">Murein DD-endopeptidase MepM/ murein hydrolase activator NlpD</fullName>
    </submittedName>
</protein>
<feature type="chain" id="PRO_5019796192" evidence="7">
    <location>
        <begin position="24"/>
        <end position="428"/>
    </location>
</feature>
<gene>
    <name evidence="9" type="ORF">DFR40_0294</name>
</gene>
<evidence type="ECO:0000256" key="7">
    <source>
        <dbReference type="SAM" id="SignalP"/>
    </source>
</evidence>
<name>A0A495WM73_9RHOO</name>
<dbReference type="InterPro" id="IPR016047">
    <property type="entry name" value="M23ase_b-sheet_dom"/>
</dbReference>
<dbReference type="Proteomes" id="UP000270626">
    <property type="component" value="Unassembled WGS sequence"/>
</dbReference>
<dbReference type="Gene3D" id="2.70.70.10">
    <property type="entry name" value="Glucose Permease (Domain IIA)"/>
    <property type="match status" value="1"/>
</dbReference>
<evidence type="ECO:0000256" key="6">
    <source>
        <dbReference type="ARBA" id="ARBA00023049"/>
    </source>
</evidence>
<sequence length="428" mass="47383">MRRSVYDRVRPLPLLATSGVLLAAVATAVAVTPEQPIRAQMVTEQLTFQNSAVLDNSDQIFLSETRIESGDTLQQLLNRLNATDLDAVAFLRNSPEATQLRQEFVAGRSVFAQTSSQGKLLSLQFPLGDKERMLFISRGNNDTLTGTIVSSQTETHTVTRSAQIESSLFAASDLAAIPDTIAIQMAEIFGSEIDFHRDLRKGDRFTVSYEVEYVDGRPLRTGKITAAEFINEGRSHRAIWFEQDKDKGQYLSPEGKPIRKSFLRSPLEFSRVSSGFSRRFHPILKTWRAHQGVDYAAPTGTPVRATGNAIVQFAGNQNGYGNVVILRHDDKHSTVYAHLSRFAKNAKKGGRIAQGEVIGHVGQTGWATGSHLHYEFRINNTPVNPLTVKAASYQANLNPAQLKAFAERSKPALALLERLKQSDITYLE</sequence>
<dbReference type="PANTHER" id="PTHR21666:SF288">
    <property type="entry name" value="CELL DIVISION PROTEIN YTFB"/>
    <property type="match status" value="1"/>
</dbReference>
<evidence type="ECO:0000259" key="8">
    <source>
        <dbReference type="Pfam" id="PF01551"/>
    </source>
</evidence>
<comment type="cofactor">
    <cofactor evidence="1">
        <name>Zn(2+)</name>
        <dbReference type="ChEBI" id="CHEBI:29105"/>
    </cofactor>
</comment>
<reference evidence="9 10" key="1">
    <citation type="submission" date="2018-10" db="EMBL/GenBank/DDBJ databases">
        <title>Genomic Encyclopedia of Type Strains, Phase IV (KMG-IV): sequencing the most valuable type-strain genomes for metagenomic binning, comparative biology and taxonomic classification.</title>
        <authorList>
            <person name="Goeker M."/>
        </authorList>
    </citation>
    <scope>NUCLEOTIDE SEQUENCE [LARGE SCALE GENOMIC DNA]</scope>
    <source>
        <strain evidence="9 10">DSM 23841</strain>
    </source>
</reference>
<dbReference type="SUPFAM" id="SSF51261">
    <property type="entry name" value="Duplicated hybrid motif"/>
    <property type="match status" value="1"/>
</dbReference>
<dbReference type="Pfam" id="PF01551">
    <property type="entry name" value="Peptidase_M23"/>
    <property type="match status" value="1"/>
</dbReference>
<evidence type="ECO:0000256" key="3">
    <source>
        <dbReference type="ARBA" id="ARBA00022723"/>
    </source>
</evidence>
<proteinExistence type="predicted"/>
<evidence type="ECO:0000256" key="1">
    <source>
        <dbReference type="ARBA" id="ARBA00001947"/>
    </source>
</evidence>
<dbReference type="InterPro" id="IPR050570">
    <property type="entry name" value="Cell_wall_metabolism_enzyme"/>
</dbReference>
<dbReference type="AlphaFoldDB" id="A0A495WM73"/>
<evidence type="ECO:0000256" key="4">
    <source>
        <dbReference type="ARBA" id="ARBA00022801"/>
    </source>
</evidence>
<keyword evidence="7" id="KW-0732">Signal</keyword>
<dbReference type="InterPro" id="IPR011055">
    <property type="entry name" value="Dup_hybrid_motif"/>
</dbReference>
<dbReference type="GO" id="GO:0004222">
    <property type="term" value="F:metalloendopeptidase activity"/>
    <property type="evidence" value="ECO:0007669"/>
    <property type="project" value="TreeGrafter"/>
</dbReference>
<feature type="signal peptide" evidence="7">
    <location>
        <begin position="1"/>
        <end position="23"/>
    </location>
</feature>
<keyword evidence="4 9" id="KW-0378">Hydrolase</keyword>
<keyword evidence="6" id="KW-0482">Metalloprotease</keyword>
<dbReference type="Gene3D" id="3.10.450.350">
    <property type="match status" value="2"/>
</dbReference>
<keyword evidence="3" id="KW-0479">Metal-binding</keyword>
<keyword evidence="2" id="KW-0645">Protease</keyword>
<keyword evidence="5" id="KW-0862">Zinc</keyword>
<accession>A0A495WM73</accession>
<dbReference type="GO" id="GO:0006508">
    <property type="term" value="P:proteolysis"/>
    <property type="evidence" value="ECO:0007669"/>
    <property type="project" value="UniProtKB-KW"/>
</dbReference>
<organism evidence="9 10">
    <name type="scientific">Azonexus fungiphilus</name>
    <dbReference type="NCBI Taxonomy" id="146940"/>
    <lineage>
        <taxon>Bacteria</taxon>
        <taxon>Pseudomonadati</taxon>
        <taxon>Pseudomonadota</taxon>
        <taxon>Betaproteobacteria</taxon>
        <taxon>Rhodocyclales</taxon>
        <taxon>Azonexaceae</taxon>
        <taxon>Azonexus</taxon>
    </lineage>
</organism>
<dbReference type="PANTHER" id="PTHR21666">
    <property type="entry name" value="PEPTIDASE-RELATED"/>
    <property type="match status" value="1"/>
</dbReference>
<feature type="domain" description="M23ase beta-sheet core" evidence="8">
    <location>
        <begin position="289"/>
        <end position="385"/>
    </location>
</feature>
<dbReference type="GO" id="GO:0046872">
    <property type="term" value="F:metal ion binding"/>
    <property type="evidence" value="ECO:0007669"/>
    <property type="project" value="UniProtKB-KW"/>
</dbReference>
<comment type="caution">
    <text evidence="9">The sequence shown here is derived from an EMBL/GenBank/DDBJ whole genome shotgun (WGS) entry which is preliminary data.</text>
</comment>
<dbReference type="EMBL" id="RBXP01000003">
    <property type="protein sequence ID" value="RKT62407.1"/>
    <property type="molecule type" value="Genomic_DNA"/>
</dbReference>
<evidence type="ECO:0000313" key="10">
    <source>
        <dbReference type="Proteomes" id="UP000270626"/>
    </source>
</evidence>
<evidence type="ECO:0000256" key="2">
    <source>
        <dbReference type="ARBA" id="ARBA00022670"/>
    </source>
</evidence>